<protein>
    <submittedName>
        <fullName evidence="1">Uncharacterized protein</fullName>
    </submittedName>
</protein>
<evidence type="ECO:0000313" key="2">
    <source>
        <dbReference type="Proteomes" id="UP000199497"/>
    </source>
</evidence>
<evidence type="ECO:0000313" key="1">
    <source>
        <dbReference type="EMBL" id="SDP68463.1"/>
    </source>
</evidence>
<dbReference type="AlphaFoldDB" id="A0A1H0UQV1"/>
<sequence>MEQGVQCPQYDLGQANTVRLTPSECSHPRERVRWLGDFTGPFDQWVFQIDCLRCGGSWDHDSRDRNAPWEQVTQMLDEGRFNKLYSRIGPVPDETRAAAAVTAHTSEILRDLRTMGAVKFPID</sequence>
<dbReference type="EMBL" id="FNJR01000007">
    <property type="protein sequence ID" value="SDP68463.1"/>
    <property type="molecule type" value="Genomic_DNA"/>
</dbReference>
<dbReference type="STRING" id="405564.SAMN04487905_10784"/>
<reference evidence="2" key="1">
    <citation type="submission" date="2016-10" db="EMBL/GenBank/DDBJ databases">
        <authorList>
            <person name="Varghese N."/>
            <person name="Submissions S."/>
        </authorList>
    </citation>
    <scope>NUCLEOTIDE SEQUENCE [LARGE SCALE GENOMIC DNA]</scope>
    <source>
        <strain evidence="2">DSM 46732</strain>
    </source>
</reference>
<accession>A0A1H0UQV1</accession>
<keyword evidence="2" id="KW-1185">Reference proteome</keyword>
<proteinExistence type="predicted"/>
<organism evidence="1 2">
    <name type="scientific">Actinopolyspora xinjiangensis</name>
    <dbReference type="NCBI Taxonomy" id="405564"/>
    <lineage>
        <taxon>Bacteria</taxon>
        <taxon>Bacillati</taxon>
        <taxon>Actinomycetota</taxon>
        <taxon>Actinomycetes</taxon>
        <taxon>Actinopolysporales</taxon>
        <taxon>Actinopolysporaceae</taxon>
        <taxon>Actinopolyspora</taxon>
    </lineage>
</organism>
<gene>
    <name evidence="1" type="ORF">SAMN04487905_10784</name>
</gene>
<dbReference type="Proteomes" id="UP000199497">
    <property type="component" value="Unassembled WGS sequence"/>
</dbReference>
<name>A0A1H0UQV1_9ACTN</name>